<name>A0A6J6EDT0_9ZZZZ</name>
<gene>
    <name evidence="1" type="ORF">UFOPK1747_00056</name>
</gene>
<dbReference type="InterPro" id="IPR021848">
    <property type="entry name" value="HODM_asu-like"/>
</dbReference>
<dbReference type="AlphaFoldDB" id="A0A6J6EDT0"/>
<protein>
    <submittedName>
        <fullName evidence="1">Unannotated protein</fullName>
    </submittedName>
</protein>
<reference evidence="1" key="1">
    <citation type="submission" date="2020-05" db="EMBL/GenBank/DDBJ databases">
        <authorList>
            <person name="Chiriac C."/>
            <person name="Salcher M."/>
            <person name="Ghai R."/>
            <person name="Kavagutti S V."/>
        </authorList>
    </citation>
    <scope>NUCLEOTIDE SEQUENCE</scope>
</reference>
<organism evidence="1">
    <name type="scientific">freshwater metagenome</name>
    <dbReference type="NCBI Taxonomy" id="449393"/>
    <lineage>
        <taxon>unclassified sequences</taxon>
        <taxon>metagenomes</taxon>
        <taxon>ecological metagenomes</taxon>
    </lineage>
</organism>
<sequence length="282" mass="32929">MRFVYPPPTDGKPFRLSMGLRELNVANWFEAGPDLADQLKERDRITVEDRDQIFQQIPGHDVGVDYFAKKIVENLLEFHPAYSLTGSVLRNEGLNIEVDLEGDHPFMQLSKVIAEDLCLLHYEKSLWRLVVGVVIFPSRWNLKEKIGKSMDQIHTPVPGYKTQLQPFITDSFNKIKPERPVWRKNWSLHESDLLHEPFFKEVPAVIDKFWWRTERQTLTASSDSKYLLFTIRNRTEPFSWLKEDPQAAANFAATLATLTPEMLEYKHLVSTRDQLLDYLKLQ</sequence>
<dbReference type="EMBL" id="CAEZTV010000002">
    <property type="protein sequence ID" value="CAB4572493.1"/>
    <property type="molecule type" value="Genomic_DNA"/>
</dbReference>
<accession>A0A6J6EDT0</accession>
<proteinExistence type="predicted"/>
<evidence type="ECO:0000313" key="1">
    <source>
        <dbReference type="EMBL" id="CAB4572493.1"/>
    </source>
</evidence>
<dbReference type="Pfam" id="PF11927">
    <property type="entry name" value="HODM_asu-like"/>
    <property type="match status" value="1"/>
</dbReference>